<sequence>MGPLVRHSFSLVTLALVTSGLSHSAIAGEDLFGYVKGAEALPQGAMEVYQKVTLRDDKGQGTYRGIDYETEVEYGSTDKFSVSGSFKFMSLKNEGLIVDGYLPEEKDIGFKTSGAELGLSYMFLSPAKDDIGLSASVSLDYDWLDKHSGEDKDTLSLDLGLQTQKYMLEGELVWVGNIGTEATYADRAAIDNLPEDFDWPTDPEMEIELKLGTGLSYRFAPNWFVSAEVLFETEFETEVGQERWSVFAGPSLHYGSQQWWATLTWLPQLSGGGEQYEGQADTGLHLIEKTEQEVRLKVAFNF</sequence>
<dbReference type="SUPFAM" id="SSF103515">
    <property type="entry name" value="Autotransporter"/>
    <property type="match status" value="1"/>
</dbReference>
<dbReference type="AlphaFoldDB" id="A0A972JJV9"/>
<gene>
    <name evidence="1" type="ORF">HC757_15345</name>
</gene>
<comment type="caution">
    <text evidence="1">The sequence shown here is derived from an EMBL/GenBank/DDBJ whole genome shotgun (WGS) entry which is preliminary data.</text>
</comment>
<name>A0A972JJV9_9GAMM</name>
<reference evidence="1" key="1">
    <citation type="submission" date="2020-04" db="EMBL/GenBank/DDBJ databases">
        <title>Description of Shewanella salipaludis sp. nov., isolated from a salt marsh.</title>
        <authorList>
            <person name="Park S."/>
            <person name="Yoon J.-H."/>
        </authorList>
    </citation>
    <scope>NUCLEOTIDE SEQUENCE</scope>
    <source>
        <strain evidence="1">SHSM-M6</strain>
    </source>
</reference>
<accession>A0A972JJV9</accession>
<protein>
    <submittedName>
        <fullName evidence="1">Uncharacterized protein</fullName>
    </submittedName>
</protein>
<keyword evidence="2" id="KW-1185">Reference proteome</keyword>
<dbReference type="Proteomes" id="UP000737113">
    <property type="component" value="Unassembled WGS sequence"/>
</dbReference>
<dbReference type="InterPro" id="IPR046603">
    <property type="entry name" value="DUF6662"/>
</dbReference>
<dbReference type="EMBL" id="JAAXYH010000013">
    <property type="protein sequence ID" value="NMH66533.1"/>
    <property type="molecule type" value="Genomic_DNA"/>
</dbReference>
<dbReference type="InterPro" id="IPR036709">
    <property type="entry name" value="Autotransporte_beta_dom_sf"/>
</dbReference>
<evidence type="ECO:0000313" key="1">
    <source>
        <dbReference type="EMBL" id="NMH66533.1"/>
    </source>
</evidence>
<proteinExistence type="predicted"/>
<organism evidence="1 2">
    <name type="scientific">Shewanella salipaludis</name>
    <dbReference type="NCBI Taxonomy" id="2723052"/>
    <lineage>
        <taxon>Bacteria</taxon>
        <taxon>Pseudomonadati</taxon>
        <taxon>Pseudomonadota</taxon>
        <taxon>Gammaproteobacteria</taxon>
        <taxon>Alteromonadales</taxon>
        <taxon>Shewanellaceae</taxon>
        <taxon>Shewanella</taxon>
    </lineage>
</organism>
<dbReference type="Pfam" id="PF20367">
    <property type="entry name" value="DUF6662"/>
    <property type="match status" value="1"/>
</dbReference>
<evidence type="ECO:0000313" key="2">
    <source>
        <dbReference type="Proteomes" id="UP000737113"/>
    </source>
</evidence>
<dbReference type="RefSeq" id="WP_169565260.1">
    <property type="nucleotide sequence ID" value="NZ_JAAXYH010000013.1"/>
</dbReference>